<gene>
    <name evidence="2" type="ORF">BCF53_10784</name>
</gene>
<dbReference type="InterPro" id="IPR012334">
    <property type="entry name" value="Pectin_lyas_fold"/>
</dbReference>
<dbReference type="EMBL" id="SLZR01000007">
    <property type="protein sequence ID" value="TCS41070.1"/>
    <property type="molecule type" value="Genomic_DNA"/>
</dbReference>
<dbReference type="SMART" id="SM00710">
    <property type="entry name" value="PbH1"/>
    <property type="match status" value="6"/>
</dbReference>
<dbReference type="RefSeq" id="WP_132701516.1">
    <property type="nucleotide sequence ID" value="NZ_SLZR01000007.1"/>
</dbReference>
<dbReference type="InterPro" id="IPR006626">
    <property type="entry name" value="PbH1"/>
</dbReference>
<comment type="caution">
    <text evidence="2">The sequence shown here is derived from an EMBL/GenBank/DDBJ whole genome shotgun (WGS) entry which is preliminary data.</text>
</comment>
<dbReference type="AlphaFoldDB" id="A0A4R3I720"/>
<dbReference type="OrthoDB" id="6194467at2"/>
<accession>A0A4R3I720</accession>
<name>A0A4R3I720_9GAMM</name>
<dbReference type="Gene3D" id="2.160.20.10">
    <property type="entry name" value="Single-stranded right-handed beta-helix, Pectin lyase-like"/>
    <property type="match status" value="1"/>
</dbReference>
<feature type="chain" id="PRO_5020793909" description="Parallel beta helix pectate lyase-like protein" evidence="1">
    <location>
        <begin position="23"/>
        <end position="445"/>
    </location>
</feature>
<dbReference type="PROSITE" id="PS51257">
    <property type="entry name" value="PROKAR_LIPOPROTEIN"/>
    <property type="match status" value="1"/>
</dbReference>
<feature type="signal peptide" evidence="1">
    <location>
        <begin position="1"/>
        <end position="22"/>
    </location>
</feature>
<evidence type="ECO:0000256" key="1">
    <source>
        <dbReference type="SAM" id="SignalP"/>
    </source>
</evidence>
<evidence type="ECO:0008006" key="4">
    <source>
        <dbReference type="Google" id="ProtNLM"/>
    </source>
</evidence>
<keyword evidence="1" id="KW-0732">Signal</keyword>
<dbReference type="InterPro" id="IPR011050">
    <property type="entry name" value="Pectin_lyase_fold/virulence"/>
</dbReference>
<organism evidence="2 3">
    <name type="scientific">Reinekea marinisedimentorum</name>
    <dbReference type="NCBI Taxonomy" id="230495"/>
    <lineage>
        <taxon>Bacteria</taxon>
        <taxon>Pseudomonadati</taxon>
        <taxon>Pseudomonadota</taxon>
        <taxon>Gammaproteobacteria</taxon>
        <taxon>Oceanospirillales</taxon>
        <taxon>Saccharospirillaceae</taxon>
        <taxon>Reinekea</taxon>
    </lineage>
</organism>
<sequence length="445" mass="47933">MIKTPTLFISMSLAAFSGLTAAACLEAPISLITPSEADYYVSNVSQLHDAVNSLTDNQSILIEPGTYDLQSTLWISESNVSIIGNSSTCDAVMLVGNGMENSNDGGVPYGIWTNAEGLTVKNLTIKDTYSSSIILNHGAHNAHLYNLGLVDAGEQFIKSNPTSINGSTYGNGNSNGLIEYSYFTYTDMPPMDESHSGGTGYTNGIDVHGGDAWTIRNNFFNNFHTPDEADHLWNAAVHIWNGSTDMVVKNNRFVDVDRAIAYGIFNRGLDDNGDQINEAEGGIIANNMIYYRPGLFSASRTAGSDAAIIVWSSPGTLVAHNTIVNNSNQGYAIESRWNGDIGVTITNNFTDDSVDTGGDSASVSENNRAILSVDIFADVAIADLHLTEDIDDSMYVELIDDADEDFDGDLRSLSVNVYPGADQFINPPMPPENLQMSVAEQKIPS</sequence>
<keyword evidence="3" id="KW-1185">Reference proteome</keyword>
<dbReference type="Proteomes" id="UP000295793">
    <property type="component" value="Unassembled WGS sequence"/>
</dbReference>
<evidence type="ECO:0000313" key="2">
    <source>
        <dbReference type="EMBL" id="TCS41070.1"/>
    </source>
</evidence>
<proteinExistence type="predicted"/>
<dbReference type="SUPFAM" id="SSF51126">
    <property type="entry name" value="Pectin lyase-like"/>
    <property type="match status" value="1"/>
</dbReference>
<evidence type="ECO:0000313" key="3">
    <source>
        <dbReference type="Proteomes" id="UP000295793"/>
    </source>
</evidence>
<reference evidence="2 3" key="1">
    <citation type="submission" date="2019-03" db="EMBL/GenBank/DDBJ databases">
        <title>Genomic Encyclopedia of Archaeal and Bacterial Type Strains, Phase II (KMG-II): from individual species to whole genera.</title>
        <authorList>
            <person name="Goeker M."/>
        </authorList>
    </citation>
    <scope>NUCLEOTIDE SEQUENCE [LARGE SCALE GENOMIC DNA]</scope>
    <source>
        <strain evidence="2 3">DSM 15388</strain>
    </source>
</reference>
<protein>
    <recommendedName>
        <fullName evidence="4">Parallel beta helix pectate lyase-like protein</fullName>
    </recommendedName>
</protein>